<reference evidence="4" key="2">
    <citation type="journal article" date="2023" name="Science">
        <title>Genomic signatures of disease resistance in endangered staghorn corals.</title>
        <authorList>
            <person name="Vollmer S.V."/>
            <person name="Selwyn J.D."/>
            <person name="Despard B.A."/>
            <person name="Roesel C.L."/>
        </authorList>
    </citation>
    <scope>NUCLEOTIDE SEQUENCE</scope>
    <source>
        <strain evidence="4">K2</strain>
    </source>
</reference>
<dbReference type="EMBL" id="JARQWQ010000012">
    <property type="protein sequence ID" value="KAK2568473.1"/>
    <property type="molecule type" value="Genomic_DNA"/>
</dbReference>
<dbReference type="SUPFAM" id="SSF53254">
    <property type="entry name" value="Phosphoglycerate mutase-like"/>
    <property type="match status" value="1"/>
</dbReference>
<dbReference type="SUPFAM" id="SSF52540">
    <property type="entry name" value="P-loop containing nucleoside triphosphate hydrolases"/>
    <property type="match status" value="1"/>
</dbReference>
<keyword evidence="1" id="KW-0547">Nucleotide-binding</keyword>
<reference evidence="4" key="1">
    <citation type="journal article" date="2023" name="G3 (Bethesda)">
        <title>Whole genome assembly and annotation of the endangered Caribbean coral Acropora cervicornis.</title>
        <authorList>
            <person name="Selwyn J.D."/>
            <person name="Vollmer S.V."/>
        </authorList>
    </citation>
    <scope>NUCLEOTIDE SEQUENCE</scope>
    <source>
        <strain evidence="4">K2</strain>
    </source>
</reference>
<sequence>MALSLQDVLYLNEDTCYPGYYPRFVNAPTVIPLVGLPARGKTYTAKKLGLFNVGEYRRRAVGSDKLHDFFRIDNTEAYKIRKQCALACLEDVSRFLTRGGQVAVFFMESMCSDPDIVAANIKVMGHEFLTKEEFKVWEVLVDSPSSPLPPQGVKVFSPDYVKVDRDTAMEDFRKRIKHYEGTYEPLSLEEEGNLSFIKVIDAGEQYIVNNHGESENNVQKKLGGDSDLTVRGEEFSFALARFIEDEKLNDLKSYSDVCARLEPVIMAILQCLMAYFLDHSSGELPNLSIPFHTVFKLTPIAYGCRVERYPLFITSKTRTDSTTERDAAALRRNVADSSEKRLCNPASAACEALDDSNKNILIHTKPCSTSEVRCGDLEYVHTIYHQPVLNGLSFCFVKVKSVTFVTDLGGCIYCFKRGYIFEDKMLGTSKK</sequence>
<evidence type="ECO:0000259" key="3">
    <source>
        <dbReference type="Pfam" id="PF01591"/>
    </source>
</evidence>
<dbReference type="PANTHER" id="PTHR10606">
    <property type="entry name" value="6-PHOSPHOFRUCTO-2-KINASE/FRUCTOSE-2,6-BISPHOSPHATASE"/>
    <property type="match status" value="1"/>
</dbReference>
<keyword evidence="5" id="KW-1185">Reference proteome</keyword>
<dbReference type="InterPro" id="IPR003094">
    <property type="entry name" value="6Pfruct_kin"/>
</dbReference>
<gene>
    <name evidence="4" type="ORF">P5673_007524</name>
</gene>
<feature type="domain" description="6-phosphofructo-2-kinase" evidence="3">
    <location>
        <begin position="21"/>
        <end position="105"/>
    </location>
</feature>
<dbReference type="GO" id="GO:0003873">
    <property type="term" value="F:6-phosphofructo-2-kinase activity"/>
    <property type="evidence" value="ECO:0007669"/>
    <property type="project" value="InterPro"/>
</dbReference>
<name>A0AAD9VBJ6_ACRCE</name>
<dbReference type="PRINTS" id="PR00991">
    <property type="entry name" value="6PFRUCTKNASE"/>
</dbReference>
<proteinExistence type="predicted"/>
<comment type="caution">
    <text evidence="4">The sequence shown here is derived from an EMBL/GenBank/DDBJ whole genome shotgun (WGS) entry which is preliminary data.</text>
</comment>
<evidence type="ECO:0000256" key="1">
    <source>
        <dbReference type="ARBA" id="ARBA00022741"/>
    </source>
</evidence>
<dbReference type="Proteomes" id="UP001249851">
    <property type="component" value="Unassembled WGS sequence"/>
</dbReference>
<dbReference type="InterPro" id="IPR013079">
    <property type="entry name" value="6Phosfructo_kin"/>
</dbReference>
<dbReference type="GO" id="GO:0005524">
    <property type="term" value="F:ATP binding"/>
    <property type="evidence" value="ECO:0007669"/>
    <property type="project" value="UniProtKB-KW"/>
</dbReference>
<evidence type="ECO:0000313" key="4">
    <source>
        <dbReference type="EMBL" id="KAK2568473.1"/>
    </source>
</evidence>
<accession>A0AAD9VBJ6</accession>
<dbReference type="Gene3D" id="3.40.50.300">
    <property type="entry name" value="P-loop containing nucleotide triphosphate hydrolases"/>
    <property type="match status" value="2"/>
</dbReference>
<feature type="domain" description="6-phosphofructo-2-kinase" evidence="3">
    <location>
        <begin position="153"/>
        <end position="210"/>
    </location>
</feature>
<organism evidence="4 5">
    <name type="scientific">Acropora cervicornis</name>
    <name type="common">Staghorn coral</name>
    <dbReference type="NCBI Taxonomy" id="6130"/>
    <lineage>
        <taxon>Eukaryota</taxon>
        <taxon>Metazoa</taxon>
        <taxon>Cnidaria</taxon>
        <taxon>Anthozoa</taxon>
        <taxon>Hexacorallia</taxon>
        <taxon>Scleractinia</taxon>
        <taxon>Astrocoeniina</taxon>
        <taxon>Acroporidae</taxon>
        <taxon>Acropora</taxon>
    </lineage>
</organism>
<evidence type="ECO:0000313" key="5">
    <source>
        <dbReference type="Proteomes" id="UP001249851"/>
    </source>
</evidence>
<dbReference type="AlphaFoldDB" id="A0AAD9VBJ6"/>
<dbReference type="InterPro" id="IPR027417">
    <property type="entry name" value="P-loop_NTPase"/>
</dbReference>
<dbReference type="InterPro" id="IPR029033">
    <property type="entry name" value="His_PPase_superfam"/>
</dbReference>
<dbReference type="GO" id="GO:0004331">
    <property type="term" value="F:fructose-2,6-bisphosphate 2-phosphatase activity"/>
    <property type="evidence" value="ECO:0007669"/>
    <property type="project" value="TreeGrafter"/>
</dbReference>
<dbReference type="PANTHER" id="PTHR10606:SF44">
    <property type="entry name" value="6-PHOSPHOFRUCTO 2-KINASE_FRUCTOSE 2,6-BISPHOSPHATASE LONG FORM"/>
    <property type="match status" value="1"/>
</dbReference>
<protein>
    <submittedName>
        <fullName evidence="4">6-phosphofructo-2-kinase/fructose-2</fullName>
    </submittedName>
</protein>
<keyword evidence="2" id="KW-0067">ATP-binding</keyword>
<dbReference type="GO" id="GO:0005829">
    <property type="term" value="C:cytosol"/>
    <property type="evidence" value="ECO:0007669"/>
    <property type="project" value="TreeGrafter"/>
</dbReference>
<dbReference type="Pfam" id="PF01591">
    <property type="entry name" value="6PF2K"/>
    <property type="match status" value="2"/>
</dbReference>
<dbReference type="Gene3D" id="3.40.50.1240">
    <property type="entry name" value="Phosphoglycerate mutase-like"/>
    <property type="match status" value="1"/>
</dbReference>
<evidence type="ECO:0000256" key="2">
    <source>
        <dbReference type="ARBA" id="ARBA00022840"/>
    </source>
</evidence>
<dbReference type="GO" id="GO:0006003">
    <property type="term" value="P:fructose 2,6-bisphosphate metabolic process"/>
    <property type="evidence" value="ECO:0007669"/>
    <property type="project" value="InterPro"/>
</dbReference>
<dbReference type="GO" id="GO:0006000">
    <property type="term" value="P:fructose metabolic process"/>
    <property type="evidence" value="ECO:0007669"/>
    <property type="project" value="InterPro"/>
</dbReference>